<organism evidence="14 15">
    <name type="scientific">Paenibacillus antri</name>
    <dbReference type="NCBI Taxonomy" id="2582848"/>
    <lineage>
        <taxon>Bacteria</taxon>
        <taxon>Bacillati</taxon>
        <taxon>Bacillota</taxon>
        <taxon>Bacilli</taxon>
        <taxon>Bacillales</taxon>
        <taxon>Paenibacillaceae</taxon>
        <taxon>Paenibacillus</taxon>
    </lineage>
</organism>
<comment type="subunit">
    <text evidence="12">Forms a complex with SecD. Part of the essential Sec protein translocation apparatus which comprises SecA, SecYEG and auxiliary proteins SecDF. Other proteins may also be involved.</text>
</comment>
<evidence type="ECO:0000256" key="1">
    <source>
        <dbReference type="ARBA" id="ARBA00004651"/>
    </source>
</evidence>
<dbReference type="PANTHER" id="PTHR30081:SF8">
    <property type="entry name" value="PROTEIN TRANSLOCASE SUBUNIT SECF"/>
    <property type="match status" value="1"/>
</dbReference>
<evidence type="ECO:0000256" key="9">
    <source>
        <dbReference type="ARBA" id="ARBA00059018"/>
    </source>
</evidence>
<keyword evidence="4 12" id="KW-0812">Transmembrane</keyword>
<reference evidence="14 15" key="1">
    <citation type="submission" date="2019-05" db="EMBL/GenBank/DDBJ databases">
        <authorList>
            <person name="Narsing Rao M.P."/>
            <person name="Li W.J."/>
        </authorList>
    </citation>
    <scope>NUCLEOTIDE SEQUENCE [LARGE SCALE GENOMIC DNA]</scope>
    <source>
        <strain evidence="14 15">SYSU_K30003</strain>
    </source>
</reference>
<keyword evidence="6 12" id="KW-1133">Transmembrane helix</keyword>
<comment type="function">
    <text evidence="9 12">Part of the Sec protein translocase complex. Interacts with the SecYEG preprotein conducting channel. SecDF uses the proton motive force (PMF) to complete protein translocation after the ATP-dependent function of SecA.</text>
</comment>
<feature type="transmembrane region" description="Helical" evidence="12">
    <location>
        <begin position="260"/>
        <end position="287"/>
    </location>
</feature>
<dbReference type="InterPro" id="IPR022646">
    <property type="entry name" value="SecD/SecF_CS"/>
</dbReference>
<keyword evidence="5 12" id="KW-0653">Protein transport</keyword>
<evidence type="ECO:0000256" key="7">
    <source>
        <dbReference type="ARBA" id="ARBA00023010"/>
    </source>
</evidence>
<comment type="similarity">
    <text evidence="11">In the N-terminal section; belongs to the SecD/SecF family. SecD subfamily.</text>
</comment>
<dbReference type="OrthoDB" id="9805019at2"/>
<dbReference type="InterPro" id="IPR022645">
    <property type="entry name" value="SecD/SecF_bac"/>
</dbReference>
<dbReference type="GO" id="GO:0005886">
    <property type="term" value="C:plasma membrane"/>
    <property type="evidence" value="ECO:0007669"/>
    <property type="project" value="UniProtKB-SubCell"/>
</dbReference>
<evidence type="ECO:0000256" key="2">
    <source>
        <dbReference type="ARBA" id="ARBA00022448"/>
    </source>
</evidence>
<dbReference type="InterPro" id="IPR048634">
    <property type="entry name" value="SecD_SecF_C"/>
</dbReference>
<gene>
    <name evidence="12 14" type="primary">secF</name>
    <name evidence="14" type="ORF">FE782_04665</name>
</gene>
<evidence type="ECO:0000256" key="8">
    <source>
        <dbReference type="ARBA" id="ARBA00023136"/>
    </source>
</evidence>
<evidence type="ECO:0000256" key="6">
    <source>
        <dbReference type="ARBA" id="ARBA00022989"/>
    </source>
</evidence>
<dbReference type="Pfam" id="PF07549">
    <property type="entry name" value="Sec_GG"/>
    <property type="match status" value="1"/>
</dbReference>
<dbReference type="AlphaFoldDB" id="A0A5R9GAT6"/>
<evidence type="ECO:0000313" key="15">
    <source>
        <dbReference type="Proteomes" id="UP000309676"/>
    </source>
</evidence>
<feature type="transmembrane region" description="Helical" evidence="12">
    <location>
        <begin position="182"/>
        <end position="203"/>
    </location>
</feature>
<dbReference type="RefSeq" id="WP_138192885.1">
    <property type="nucleotide sequence ID" value="NZ_VCIW01000002.1"/>
</dbReference>
<proteinExistence type="inferred from homology"/>
<dbReference type="InterPro" id="IPR022813">
    <property type="entry name" value="SecD/SecF_arch_bac"/>
</dbReference>
<sequence>MRYKIHLDFIKHRKKFFIFSIALTVIGIVMLAAAGLNYGVDFRSGTNMDVEVGKPITIEQAERIVAEAGFEGVRPTIGGDGDRVTIRFPVTLTQQEVEKVEGLFKAQFGDQVSREVNSVDSELAREQLRHAIIAVLVASIGIILYVSIRFEWRFAIAGIVALLHDAFIVITIFAIFRLEVNLTFIVAVLTIIGYSINDTIVIFDRIRENLRFAKLKSDGDLALVVNNSIWQTFTRSINTVVTVLVAAVALFIFGSESIRLFSLAIIIGLVAGAYSSIGIASPIWYVLKKGSLGRSK</sequence>
<comment type="subcellular location">
    <subcellularLocation>
        <location evidence="1 12">Cell membrane</location>
        <topology evidence="1 12">Multi-pass membrane protein</topology>
    </subcellularLocation>
</comment>
<evidence type="ECO:0000256" key="4">
    <source>
        <dbReference type="ARBA" id="ARBA00022692"/>
    </source>
</evidence>
<dbReference type="GO" id="GO:0065002">
    <property type="term" value="P:intracellular protein transmembrane transport"/>
    <property type="evidence" value="ECO:0007669"/>
    <property type="project" value="UniProtKB-UniRule"/>
</dbReference>
<feature type="transmembrane region" description="Helical" evidence="12">
    <location>
        <begin position="236"/>
        <end position="254"/>
    </location>
</feature>
<keyword evidence="3 12" id="KW-1003">Cell membrane</keyword>
<dbReference type="SUPFAM" id="SSF82866">
    <property type="entry name" value="Multidrug efflux transporter AcrB transmembrane domain"/>
    <property type="match status" value="1"/>
</dbReference>
<dbReference type="Proteomes" id="UP000309676">
    <property type="component" value="Unassembled WGS sequence"/>
</dbReference>
<dbReference type="GO" id="GO:0006605">
    <property type="term" value="P:protein targeting"/>
    <property type="evidence" value="ECO:0007669"/>
    <property type="project" value="UniProtKB-UniRule"/>
</dbReference>
<protein>
    <recommendedName>
        <fullName evidence="12">Protein-export membrane protein SecF</fullName>
    </recommendedName>
</protein>
<evidence type="ECO:0000259" key="13">
    <source>
        <dbReference type="Pfam" id="PF02355"/>
    </source>
</evidence>
<evidence type="ECO:0000256" key="3">
    <source>
        <dbReference type="ARBA" id="ARBA00022475"/>
    </source>
</evidence>
<dbReference type="InterPro" id="IPR005665">
    <property type="entry name" value="SecF_bac"/>
</dbReference>
<comment type="similarity">
    <text evidence="10">In the C-terminal section; belongs to the SecD/SecF family. SecF subfamily.</text>
</comment>
<evidence type="ECO:0000256" key="11">
    <source>
        <dbReference type="ARBA" id="ARBA00061053"/>
    </source>
</evidence>
<dbReference type="InterPro" id="IPR055344">
    <property type="entry name" value="SecD_SecF_C_bact"/>
</dbReference>
<keyword evidence="8 12" id="KW-0472">Membrane</keyword>
<feature type="transmembrane region" description="Helical" evidence="12">
    <location>
        <begin position="16"/>
        <end position="40"/>
    </location>
</feature>
<dbReference type="Gene3D" id="1.20.1640.10">
    <property type="entry name" value="Multidrug efflux transporter AcrB transmembrane domain"/>
    <property type="match status" value="1"/>
</dbReference>
<feature type="transmembrane region" description="Helical" evidence="12">
    <location>
        <begin position="128"/>
        <end position="147"/>
    </location>
</feature>
<evidence type="ECO:0000256" key="12">
    <source>
        <dbReference type="HAMAP-Rule" id="MF_01464"/>
    </source>
</evidence>
<evidence type="ECO:0000313" key="14">
    <source>
        <dbReference type="EMBL" id="TLS53567.1"/>
    </source>
</evidence>
<feature type="domain" description="Protein export membrane protein SecD/SecF C-terminal" evidence="13">
    <location>
        <begin position="103"/>
        <end position="289"/>
    </location>
</feature>
<dbReference type="NCBIfam" id="TIGR00916">
    <property type="entry name" value="2A0604s01"/>
    <property type="match status" value="1"/>
</dbReference>
<dbReference type="NCBIfam" id="TIGR00966">
    <property type="entry name" value="transloc_SecF"/>
    <property type="match status" value="1"/>
</dbReference>
<evidence type="ECO:0000256" key="10">
    <source>
        <dbReference type="ARBA" id="ARBA00060856"/>
    </source>
</evidence>
<dbReference type="PRINTS" id="PR01755">
    <property type="entry name" value="SECFTRNLCASE"/>
</dbReference>
<dbReference type="EMBL" id="VCIW01000002">
    <property type="protein sequence ID" value="TLS53567.1"/>
    <property type="molecule type" value="Genomic_DNA"/>
</dbReference>
<name>A0A5R9GAT6_9BACL</name>
<dbReference type="PANTHER" id="PTHR30081">
    <property type="entry name" value="PROTEIN-EXPORT MEMBRANE PROTEIN SEC"/>
    <property type="match status" value="1"/>
</dbReference>
<keyword evidence="15" id="KW-1185">Reference proteome</keyword>
<dbReference type="GO" id="GO:0015450">
    <property type="term" value="F:protein-transporting ATPase activity"/>
    <property type="evidence" value="ECO:0007669"/>
    <property type="project" value="InterPro"/>
</dbReference>
<accession>A0A5R9GAT6</accession>
<evidence type="ECO:0000256" key="5">
    <source>
        <dbReference type="ARBA" id="ARBA00022927"/>
    </source>
</evidence>
<comment type="similarity">
    <text evidence="12">Belongs to the SecD/SecF family. SecF subfamily.</text>
</comment>
<dbReference type="FunFam" id="1.20.1640.10:FF:000024">
    <property type="entry name" value="Multifunctional fusion protein"/>
    <property type="match status" value="1"/>
</dbReference>
<dbReference type="GO" id="GO:0043952">
    <property type="term" value="P:protein transport by the Sec complex"/>
    <property type="evidence" value="ECO:0007669"/>
    <property type="project" value="UniProtKB-UniRule"/>
</dbReference>
<feature type="transmembrane region" description="Helical" evidence="12">
    <location>
        <begin position="154"/>
        <end position="176"/>
    </location>
</feature>
<keyword evidence="2 12" id="KW-0813">Transport</keyword>
<dbReference type="HAMAP" id="MF_01464_B">
    <property type="entry name" value="SecF_B"/>
    <property type="match status" value="1"/>
</dbReference>
<dbReference type="Pfam" id="PF02355">
    <property type="entry name" value="SecD_SecF_C"/>
    <property type="match status" value="1"/>
</dbReference>
<comment type="caution">
    <text evidence="14">The sequence shown here is derived from an EMBL/GenBank/DDBJ whole genome shotgun (WGS) entry which is preliminary data.</text>
</comment>
<keyword evidence="7 12" id="KW-0811">Translocation</keyword>